<keyword evidence="8" id="KW-0175">Coiled coil</keyword>
<feature type="compositionally biased region" description="Acidic residues" evidence="9">
    <location>
        <begin position="81"/>
        <end position="99"/>
    </location>
</feature>
<evidence type="ECO:0000259" key="10">
    <source>
        <dbReference type="PROSITE" id="PS51712"/>
    </source>
</evidence>
<dbReference type="PANTHER" id="PTHR43834:SF2">
    <property type="entry name" value="GTPASE DER"/>
    <property type="match status" value="1"/>
</dbReference>
<keyword evidence="5" id="KW-0547">Nucleotide-binding</keyword>
<dbReference type="HAMAP" id="MF_00195">
    <property type="entry name" value="GTPase_Der"/>
    <property type="match status" value="1"/>
</dbReference>
<comment type="similarity">
    <text evidence="1">Belongs to the TRAFAC class TrmE-Era-EngA-EngB-Septin-like GTPase superfamily. EngA (Der) GTPase family.</text>
</comment>
<dbReference type="InterPro" id="IPR027417">
    <property type="entry name" value="P-loop_NTPase"/>
</dbReference>
<name>A0A830HKJ0_9CHLO</name>
<evidence type="ECO:0000256" key="9">
    <source>
        <dbReference type="SAM" id="MobiDB-lite"/>
    </source>
</evidence>
<evidence type="ECO:0000256" key="2">
    <source>
        <dbReference type="ARBA" id="ARBA00020953"/>
    </source>
</evidence>
<dbReference type="CDD" id="cd01894">
    <property type="entry name" value="EngA1"/>
    <property type="match status" value="1"/>
</dbReference>
<keyword evidence="12" id="KW-1185">Reference proteome</keyword>
<dbReference type="PANTHER" id="PTHR43834">
    <property type="entry name" value="GTPASE DER"/>
    <property type="match status" value="1"/>
</dbReference>
<dbReference type="InterPro" id="IPR032859">
    <property type="entry name" value="KH_dom-like"/>
</dbReference>
<dbReference type="Pfam" id="PF14714">
    <property type="entry name" value="KH_dom-like"/>
    <property type="match status" value="1"/>
</dbReference>
<dbReference type="EMBL" id="BNJQ01000011">
    <property type="protein sequence ID" value="GHP06071.1"/>
    <property type="molecule type" value="Genomic_DNA"/>
</dbReference>
<dbReference type="NCBIfam" id="TIGR00231">
    <property type="entry name" value="small_GTP"/>
    <property type="match status" value="2"/>
</dbReference>
<dbReference type="GO" id="GO:0042254">
    <property type="term" value="P:ribosome biogenesis"/>
    <property type="evidence" value="ECO:0007669"/>
    <property type="project" value="UniProtKB-KW"/>
</dbReference>
<organism evidence="11 12">
    <name type="scientific">Pycnococcus provasolii</name>
    <dbReference type="NCBI Taxonomy" id="41880"/>
    <lineage>
        <taxon>Eukaryota</taxon>
        <taxon>Viridiplantae</taxon>
        <taxon>Chlorophyta</taxon>
        <taxon>Pseudoscourfieldiophyceae</taxon>
        <taxon>Pseudoscourfieldiales</taxon>
        <taxon>Pycnococcaceae</taxon>
        <taxon>Pycnococcus</taxon>
    </lineage>
</organism>
<dbReference type="SUPFAM" id="SSF52540">
    <property type="entry name" value="P-loop containing nucleoside triphosphate hydrolases"/>
    <property type="match status" value="2"/>
</dbReference>
<dbReference type="CDD" id="cd01895">
    <property type="entry name" value="EngA2"/>
    <property type="match status" value="1"/>
</dbReference>
<feature type="domain" description="EngA-type G" evidence="10">
    <location>
        <begin position="384"/>
        <end position="565"/>
    </location>
</feature>
<gene>
    <name evidence="11" type="ORF">PPROV_000481800</name>
</gene>
<dbReference type="NCBIfam" id="TIGR03594">
    <property type="entry name" value="GTPase_EngA"/>
    <property type="match status" value="1"/>
</dbReference>
<evidence type="ECO:0000256" key="4">
    <source>
        <dbReference type="ARBA" id="ARBA00022737"/>
    </source>
</evidence>
<evidence type="ECO:0000256" key="1">
    <source>
        <dbReference type="ARBA" id="ARBA00008279"/>
    </source>
</evidence>
<reference evidence="11" key="1">
    <citation type="submission" date="2020-10" db="EMBL/GenBank/DDBJ databases">
        <title>Unveiling of a novel bifunctional photoreceptor, Dualchrome1, isolated from a cosmopolitan green alga.</title>
        <authorList>
            <person name="Suzuki S."/>
            <person name="Kawachi M."/>
        </authorList>
    </citation>
    <scope>NUCLEOTIDE SEQUENCE</scope>
    <source>
        <strain evidence="11">NIES 2893</strain>
    </source>
</reference>
<keyword evidence="6" id="KW-0342">GTP-binding</keyword>
<dbReference type="PRINTS" id="PR00326">
    <property type="entry name" value="GTP1OBG"/>
</dbReference>
<dbReference type="Gene3D" id="3.40.50.300">
    <property type="entry name" value="P-loop containing nucleotide triphosphate hydrolases"/>
    <property type="match status" value="2"/>
</dbReference>
<dbReference type="PROSITE" id="PS51712">
    <property type="entry name" value="G_ENGA"/>
    <property type="match status" value="1"/>
</dbReference>
<comment type="caution">
    <text evidence="11">The sequence shown here is derived from an EMBL/GenBank/DDBJ whole genome shotgun (WGS) entry which is preliminary data.</text>
</comment>
<dbReference type="InterPro" id="IPR006073">
    <property type="entry name" value="GTP-bd"/>
</dbReference>
<sequence length="653" mass="71940">MAALLSTPRRSCLAKTHRLRGSTSRTSTVVVVHAAAAKGGSRPSSSAEPEWADDLEMLSAATFSGTSSAANVGERKKTDSTSDEDLGFFLEDDDDDDDDDDLILFPEDDDGTIQYDLVQDDDDDVDDENSTFRTSDADTASFYGTASGVAIPDGALPRVALVGRPNVGKSAIFNRICGAPHAVVSDYPGVTRDRLFRRATHNGREFMLVDTGGVEEAARAFQADVARALGQPTSANETVVREERDWEAALKKAQRREREMMREANVPLLVETQSVAAIRDADSIILVTDGQAGLTESDAEMYTWLRRTHPNKPCFVSCNKCESTKTSAEMMTAEFYELGHGLENVYAMSAISGTGVADLLDDVVTSIDGITHDAESLSGDEEDCRVCIIGRPNVGKSSLLNQVLGEERLVVSDMAGTTRDAVDVEVVSPEEPHRKVVFVDTAGMRRRQKVSKMGLEMEAMSVGKSLFAMRRSDVAVLVLDALQGPTEQDFKIADIISNSGRAVVLCVNKWDTLFKETNTMIRYEEGLRTKLRPVQYAAQVYTDAKSGARVPTLFAAVERAFKQHRKRVSTAVLNEVLQDALRRKQPPAGGLAKRPRIYYATQAATRPPTFVFFCSDPSRITREYRQYMENQLRESIDLSCTPIRLFWRPSHDR</sequence>
<evidence type="ECO:0000256" key="6">
    <source>
        <dbReference type="ARBA" id="ARBA00023134"/>
    </source>
</evidence>
<dbReference type="InterPro" id="IPR016484">
    <property type="entry name" value="GTPase_Der"/>
</dbReference>
<dbReference type="InterPro" id="IPR005225">
    <property type="entry name" value="Small_GTP-bd"/>
</dbReference>
<feature type="coiled-coil region" evidence="8">
    <location>
        <begin position="236"/>
        <end position="263"/>
    </location>
</feature>
<feature type="region of interest" description="Disordered" evidence="9">
    <location>
        <begin position="66"/>
        <end position="99"/>
    </location>
</feature>
<accession>A0A830HKJ0</accession>
<keyword evidence="3" id="KW-0690">Ribosome biogenesis</keyword>
<proteinExistence type="inferred from homology"/>
<dbReference type="FunFam" id="3.40.50.300:FF:000040">
    <property type="entry name" value="GTPase Der"/>
    <property type="match status" value="1"/>
</dbReference>
<evidence type="ECO:0000256" key="8">
    <source>
        <dbReference type="SAM" id="Coils"/>
    </source>
</evidence>
<evidence type="ECO:0000313" key="11">
    <source>
        <dbReference type="EMBL" id="GHP06071.1"/>
    </source>
</evidence>
<dbReference type="OrthoDB" id="8954335at2759"/>
<evidence type="ECO:0000313" key="12">
    <source>
        <dbReference type="Proteomes" id="UP000660262"/>
    </source>
</evidence>
<protein>
    <recommendedName>
        <fullName evidence="2">GTPase Der</fullName>
    </recommendedName>
    <alternativeName>
        <fullName evidence="7">GTP-binding protein EngA</fullName>
    </alternativeName>
</protein>
<evidence type="ECO:0000256" key="3">
    <source>
        <dbReference type="ARBA" id="ARBA00022517"/>
    </source>
</evidence>
<dbReference type="GO" id="GO:0005525">
    <property type="term" value="F:GTP binding"/>
    <property type="evidence" value="ECO:0007669"/>
    <property type="project" value="UniProtKB-KW"/>
</dbReference>
<dbReference type="InterPro" id="IPR031166">
    <property type="entry name" value="G_ENGA"/>
</dbReference>
<dbReference type="Proteomes" id="UP000660262">
    <property type="component" value="Unassembled WGS sequence"/>
</dbReference>
<dbReference type="AlphaFoldDB" id="A0A830HKJ0"/>
<dbReference type="Gene3D" id="3.30.300.20">
    <property type="match status" value="1"/>
</dbReference>
<dbReference type="GO" id="GO:0009507">
    <property type="term" value="C:chloroplast"/>
    <property type="evidence" value="ECO:0007669"/>
    <property type="project" value="TreeGrafter"/>
</dbReference>
<dbReference type="InterPro" id="IPR015946">
    <property type="entry name" value="KH_dom-like_a/b"/>
</dbReference>
<dbReference type="FunFam" id="3.30.300.20:FF:000004">
    <property type="entry name" value="GTPase Der"/>
    <property type="match status" value="1"/>
</dbReference>
<keyword evidence="4" id="KW-0677">Repeat</keyword>
<evidence type="ECO:0000256" key="5">
    <source>
        <dbReference type="ARBA" id="ARBA00022741"/>
    </source>
</evidence>
<evidence type="ECO:0000256" key="7">
    <source>
        <dbReference type="ARBA" id="ARBA00032345"/>
    </source>
</evidence>
<dbReference type="Pfam" id="PF01926">
    <property type="entry name" value="MMR_HSR1"/>
    <property type="match status" value="2"/>
</dbReference>